<feature type="region of interest" description="Disordered" evidence="9">
    <location>
        <begin position="1566"/>
        <end position="1596"/>
    </location>
</feature>
<dbReference type="SUPFAM" id="SSF48371">
    <property type="entry name" value="ARM repeat"/>
    <property type="match status" value="1"/>
</dbReference>
<dbReference type="InterPro" id="IPR035309">
    <property type="entry name" value="PSME4"/>
</dbReference>
<keyword evidence="7" id="KW-0234">DNA repair</keyword>
<dbReference type="GO" id="GO:0016504">
    <property type="term" value="F:peptidase activator activity"/>
    <property type="evidence" value="ECO:0007669"/>
    <property type="project" value="InterPro"/>
</dbReference>
<accession>A0A8R1DYK8</accession>
<evidence type="ECO:0000259" key="12">
    <source>
        <dbReference type="Pfam" id="PF23096"/>
    </source>
</evidence>
<dbReference type="InterPro" id="IPR021843">
    <property type="entry name" value="PSME4_C"/>
</dbReference>
<dbReference type="InterPro" id="IPR032430">
    <property type="entry name" value="Blm10_mid"/>
</dbReference>
<evidence type="ECO:0000259" key="11">
    <source>
        <dbReference type="Pfam" id="PF16507"/>
    </source>
</evidence>
<feature type="domain" description="Proteasome activator complex subunit 4 C-terminal" evidence="10">
    <location>
        <begin position="1778"/>
        <end position="1863"/>
    </location>
</feature>
<reference evidence="13" key="2">
    <citation type="submission" date="2022-06" db="UniProtKB">
        <authorList>
            <consortium name="EnsemblMetazoa"/>
        </authorList>
    </citation>
    <scope>IDENTIFICATION</scope>
    <source>
        <strain evidence="13">DF5081</strain>
    </source>
</reference>
<evidence type="ECO:0000313" key="13">
    <source>
        <dbReference type="EnsemblMetazoa" id="CJA14207.1"/>
    </source>
</evidence>
<dbReference type="GO" id="GO:0010499">
    <property type="term" value="P:proteasomal ubiquitin-independent protein catabolic process"/>
    <property type="evidence" value="ECO:0007669"/>
    <property type="project" value="TreeGrafter"/>
</dbReference>
<keyword evidence="5" id="KW-0677">Repeat</keyword>
<reference evidence="14" key="1">
    <citation type="submission" date="2010-08" db="EMBL/GenBank/DDBJ databases">
        <authorList>
            <consortium name="Caenorhabditis japonica Sequencing Consortium"/>
            <person name="Wilson R.K."/>
        </authorList>
    </citation>
    <scope>NUCLEOTIDE SEQUENCE [LARGE SCALE GENOMIC DNA]</scope>
    <source>
        <strain evidence="14">DF5081</strain>
    </source>
</reference>
<dbReference type="EnsemblMetazoa" id="CJA14207.1">
    <property type="protein sequence ID" value="CJA14207.1"/>
    <property type="gene ID" value="WBGene00133411"/>
</dbReference>
<evidence type="ECO:0000256" key="6">
    <source>
        <dbReference type="ARBA" id="ARBA00022763"/>
    </source>
</evidence>
<feature type="domain" description="Proteasome activator Blm10 middle HEAT repeats region" evidence="11">
    <location>
        <begin position="596"/>
        <end position="824"/>
    </location>
</feature>
<dbReference type="InterPro" id="IPR016024">
    <property type="entry name" value="ARM-type_fold"/>
</dbReference>
<protein>
    <recommendedName>
        <fullName evidence="15">Proteasome activator complex subunit 4</fullName>
    </recommendedName>
</protein>
<keyword evidence="6" id="KW-0227">DNA damage</keyword>
<dbReference type="PANTHER" id="PTHR32170:SF4">
    <property type="entry name" value="DUF3437 DOMAIN-CONTAINING PROTEIN-RELATED"/>
    <property type="match status" value="1"/>
</dbReference>
<proteinExistence type="inferred from homology"/>
<dbReference type="Pfam" id="PF11919">
    <property type="entry name" value="PSME4_C"/>
    <property type="match status" value="1"/>
</dbReference>
<dbReference type="InterPro" id="IPR011989">
    <property type="entry name" value="ARM-like"/>
</dbReference>
<evidence type="ECO:0000256" key="9">
    <source>
        <dbReference type="SAM" id="MobiDB-lite"/>
    </source>
</evidence>
<evidence type="ECO:0000256" key="4">
    <source>
        <dbReference type="ARBA" id="ARBA00022490"/>
    </source>
</evidence>
<keyword evidence="14" id="KW-1185">Reference proteome</keyword>
<keyword evidence="4" id="KW-0963">Cytoplasm</keyword>
<dbReference type="GO" id="GO:0070628">
    <property type="term" value="F:proteasome binding"/>
    <property type="evidence" value="ECO:0007669"/>
    <property type="project" value="InterPro"/>
</dbReference>
<organism evidence="13 14">
    <name type="scientific">Caenorhabditis japonica</name>
    <dbReference type="NCBI Taxonomy" id="281687"/>
    <lineage>
        <taxon>Eukaryota</taxon>
        <taxon>Metazoa</taxon>
        <taxon>Ecdysozoa</taxon>
        <taxon>Nematoda</taxon>
        <taxon>Chromadorea</taxon>
        <taxon>Rhabditida</taxon>
        <taxon>Rhabditina</taxon>
        <taxon>Rhabditomorpha</taxon>
        <taxon>Rhabditoidea</taxon>
        <taxon>Rhabditidae</taxon>
        <taxon>Peloderinae</taxon>
        <taxon>Caenorhabditis</taxon>
    </lineage>
</organism>
<evidence type="ECO:0000256" key="5">
    <source>
        <dbReference type="ARBA" id="ARBA00022737"/>
    </source>
</evidence>
<dbReference type="GO" id="GO:0016607">
    <property type="term" value="C:nuclear speck"/>
    <property type="evidence" value="ECO:0007669"/>
    <property type="project" value="UniProtKB-SubCell"/>
</dbReference>
<dbReference type="GO" id="GO:0006281">
    <property type="term" value="P:DNA repair"/>
    <property type="evidence" value="ECO:0007669"/>
    <property type="project" value="UniProtKB-KW"/>
</dbReference>
<dbReference type="Proteomes" id="UP000005237">
    <property type="component" value="Unassembled WGS sequence"/>
</dbReference>
<feature type="domain" description="Proteasome activator complex subunit 4-like HEAT repeat-like" evidence="12">
    <location>
        <begin position="1201"/>
        <end position="1482"/>
    </location>
</feature>
<evidence type="ECO:0000256" key="2">
    <source>
        <dbReference type="ARBA" id="ARBA00004496"/>
    </source>
</evidence>
<comment type="subcellular location">
    <subcellularLocation>
        <location evidence="2">Cytoplasm</location>
    </subcellularLocation>
    <subcellularLocation>
        <location evidence="1">Nucleus speckle</location>
    </subcellularLocation>
</comment>
<dbReference type="InterPro" id="IPR055455">
    <property type="entry name" value="HEAT_PSME4"/>
</dbReference>
<evidence type="ECO:0000256" key="1">
    <source>
        <dbReference type="ARBA" id="ARBA00004324"/>
    </source>
</evidence>
<evidence type="ECO:0000313" key="14">
    <source>
        <dbReference type="Proteomes" id="UP000005237"/>
    </source>
</evidence>
<dbReference type="Gene3D" id="1.25.10.10">
    <property type="entry name" value="Leucine-rich Repeat Variant"/>
    <property type="match status" value="1"/>
</dbReference>
<evidence type="ECO:0000256" key="8">
    <source>
        <dbReference type="ARBA" id="ARBA00023242"/>
    </source>
</evidence>
<feature type="domain" description="Proteasome activator Blm10 middle HEAT repeats region" evidence="11">
    <location>
        <begin position="311"/>
        <end position="446"/>
    </location>
</feature>
<dbReference type="Pfam" id="PF16507">
    <property type="entry name" value="HEAT_PSME4_mid"/>
    <property type="match status" value="2"/>
</dbReference>
<keyword evidence="8" id="KW-0539">Nucleus</keyword>
<evidence type="ECO:0000256" key="3">
    <source>
        <dbReference type="ARBA" id="ARBA00005739"/>
    </source>
</evidence>
<evidence type="ECO:0000259" key="10">
    <source>
        <dbReference type="Pfam" id="PF11919"/>
    </source>
</evidence>
<comment type="similarity">
    <text evidence="3">Belongs to the BLM10 family.</text>
</comment>
<dbReference type="Pfam" id="PF23096">
    <property type="entry name" value="HEAT_PSME4"/>
    <property type="match status" value="1"/>
</dbReference>
<evidence type="ECO:0000256" key="7">
    <source>
        <dbReference type="ARBA" id="ARBA00023204"/>
    </source>
</evidence>
<name>A0A8R1DYK8_CAEJA</name>
<dbReference type="GO" id="GO:0005829">
    <property type="term" value="C:cytosol"/>
    <property type="evidence" value="ECO:0007669"/>
    <property type="project" value="TreeGrafter"/>
</dbReference>
<evidence type="ECO:0008006" key="15">
    <source>
        <dbReference type="Google" id="ProtNLM"/>
    </source>
</evidence>
<dbReference type="PANTHER" id="PTHR32170">
    <property type="entry name" value="PROTEASOME ACTIVATOR COMPLEX SUBUNIT 4"/>
    <property type="match status" value="1"/>
</dbReference>
<sequence length="1863" mass="215722">MVKVSKIYIKAGHIIVGISAQILTQSNELESEVDKNFQKILNGLIAAFLSENHLETTDYYDMLEKHLHHFGLRISKAYFLNLTRFFYEIIIKENQLIGLLRYACGALSKMAELVKVGTFGWRDLKLDWRPLYDLYLRAFNGKIEPSPKESLNKVLYVFAWFYDPSEHAAIWETILQEFSVGNQFQMDKFVTICWNFLSTIGLSVDEIKKYAVNTWIKEIWKMYLDAEMNASWTFICIDYLSEIASFSPEAIDMRPYYDVLFTKTMRSFNLTVREGKVSVGDWQEVSIMSHLAHLCAYTIGGPYSSLEHFKRLMRYIQFNVHPMNSGDHIDQISEFLLYFLTIFKVRIKEERLCERKRKCSKEHYLSDKDIDETTQAMTEICLMLMFGGNRENDYKVIYMLTAINREYVAPKMLDHLYSSLSAISEPSRFTIVIESFYMVIFEIIRQPDPEYRTPRHFIYDSTWLRKLEEERKDWPTHQPGSEVPQIHEHKLISLRAHAFYIMEIFINHIDVNDVDRTTLILKTLITLFSSFPLMDFSTAIQYHSKSMNEDDRLVCLLSKRIPYFVEFVLKKLLSAVTCLSVCPPKSSDGAAGLSMSSESQQQEGDEEAALKSGISQIVTVMFERVGDRLRARLFDILFDYLTTVEFSSFLATELLSAIIGAATWMSSSAFRRFAEFVDKKLENLLTDDVQKSKIVSSSVLFHVLLARAVYSAPHDIILENEKVLCDITELLLKCHAKAIFKIGTVGVRVLINTLSSICTEATASPDNETFKRPLNEWNPIKEWAKCTHYKNLIIRWYIPALPEMKCAQRIANRFLFPYIEKLKSGESLDRETLRNYTFHVMSVIEDIDLFKHPESLQFVSDIYTPHQLPLPPSSLGNSCRLEYELKGPNGENSRELLVAMVEAMTGHVQDPTTLTDLAIIAYICLGKRQNMYMNNDIEKSLPDVHRILMDSTYCRIVKASQHTMDELAFYRHSHVVAYHKCEIQAPNDFDQRILTVLTELAMNDYEKVQNCARMYLKLNLTQLLRCRDMIIPKIVQVLTDQTSNNKDRLNGAIGLMLSINLLDSINPKIRLIIWDACLRIKTMDDALVCQMFECIHKTINKIDRDPIFRKEASLLSIEQDKNCARLGALIAKNPEPFLTPESIEKQRQSWRQFENSRHTLRAHLVEQLFAMHIRNKTLHHTREKLARSMVYNCQREAADEKTIRLLLTQLYDEEYDQRKEARSWLAYWLWKNKPKAVKVKFAPPKRVAHGVALESGIREDNIWLAYDSENLPDTEAKWNSMTFVEKEFGSCRWPNTLLVTRKRKDGPPLETKILSAADNAIIDFFSNPASCALFFEHRVLEKEEFPSLGRAIFKIVKLVIRNYPNATMPLQMFTETLKKTLNSKDRKEKLMAAELFLGIVQGLKHRTFVEQNAFWTEMTPRLNEFFNVMDEAEDAWTVAIKSVLYQDSDLRRLWWFIESLITGVKKTTTTNDVVQAFRLRCLLFRRWRYGEIVNRVVAIAWSKLPFSITDSLRNAIACVLRSSTLVRETNATASLVNVDSRFYPETLDETMRKFIEQIPMLKVDNEGTVKSSRSDPTLTSLRERETGRRRSSSPAMSENKMSNIYLRTLLEYILQYYENSTHSWTPALLNALPKLMEFANEDVYDLSEETCKNVDISQNAAFLIHDYMSGSWLAEQHAQDIVKAWHTTFKSKTWRVRLAVVKFIQASVYSNMFSMCAESRRESVQKLLFEALFDENVTVRKETSKCLLLFVHCGYITISSQKVEELSTILATESTQEVRVHGAVLGLGALCLAHPFSLPLEILKPLGVLNTCRSSRALIKNEITMILREFRRQHRDDWEKTKKVLGAKLSFDIENSTAPAYYA</sequence>